<sequence length="341" mass="38739">MSTELYPFDRFGDGHNYDFGKEHINERNWLITEIIKPELPNIIDNVEKCLNMLNSDQIFKLPISNGSASSSDNSPTIKGVVTRQGPFILDFQAMLRFPDFRKGKQVLYRMNTGRKFPLVQLGTINSNLSKILKSLEDLEVLDDIEKFISDLGGVLRLITNSINTLQNPPRELIFPYNDNFTMKHMFQNCETLCDSTHHEVSLELVLFKNELSIDFRNLTKITKKPWCYIDPETGKSLVDKIKEQLGSNRTKSLSDILKANGIQIEEPSLLNSLVMTTFNTEATTIPQAQTFISRCVTFNNKVVMETEKIAITTSDPTLISISSKLNALEHSISNHYSNLVI</sequence>
<dbReference type="GO" id="GO:0007035">
    <property type="term" value="P:vacuolar acidification"/>
    <property type="evidence" value="ECO:0007669"/>
    <property type="project" value="EnsemblFungi"/>
</dbReference>
<name>H2AZ40_KAZAF</name>
<dbReference type="EMBL" id="HE650828">
    <property type="protein sequence ID" value="CCF59596.1"/>
    <property type="molecule type" value="Genomic_DNA"/>
</dbReference>
<evidence type="ECO:0000313" key="1">
    <source>
        <dbReference type="EMBL" id="CCF59596.1"/>
    </source>
</evidence>
<organism evidence="1 2">
    <name type="scientific">Kazachstania africana (strain ATCC 22294 / BCRC 22015 / CBS 2517 / CECT 1963 / NBRC 1671 / NRRL Y-8276)</name>
    <name type="common">Yeast</name>
    <name type="synonym">Kluyveromyces africanus</name>
    <dbReference type="NCBI Taxonomy" id="1071382"/>
    <lineage>
        <taxon>Eukaryota</taxon>
        <taxon>Fungi</taxon>
        <taxon>Dikarya</taxon>
        <taxon>Ascomycota</taxon>
        <taxon>Saccharomycotina</taxon>
        <taxon>Saccharomycetes</taxon>
        <taxon>Saccharomycetales</taxon>
        <taxon>Saccharomycetaceae</taxon>
        <taxon>Kazachstania</taxon>
    </lineage>
</organism>
<gene>
    <name evidence="1" type="primary">KAFR0H01870</name>
    <name evidence="1" type="ORF">KAFR_0H01870</name>
</gene>
<dbReference type="InterPro" id="IPR028241">
    <property type="entry name" value="RAVE2/Rogdi"/>
</dbReference>
<dbReference type="GO" id="GO:0070072">
    <property type="term" value="P:vacuolar proton-transporting V-type ATPase complex assembly"/>
    <property type="evidence" value="ECO:0007669"/>
    <property type="project" value="EnsemblFungi"/>
</dbReference>
<dbReference type="STRING" id="1071382.H2AZ40"/>
<dbReference type="Proteomes" id="UP000005220">
    <property type="component" value="Chromosome 8"/>
</dbReference>
<dbReference type="GO" id="GO:0043291">
    <property type="term" value="C:RAVE complex"/>
    <property type="evidence" value="ECO:0007669"/>
    <property type="project" value="EnsemblFungi"/>
</dbReference>
<dbReference type="KEGG" id="kaf:KAFR_0H01870"/>
<evidence type="ECO:0008006" key="3">
    <source>
        <dbReference type="Google" id="ProtNLM"/>
    </source>
</evidence>
<evidence type="ECO:0000313" key="2">
    <source>
        <dbReference type="Proteomes" id="UP000005220"/>
    </source>
</evidence>
<dbReference type="PANTHER" id="PTHR13618:SF1">
    <property type="entry name" value="PROTEIN ROGDI HOMOLOG"/>
    <property type="match status" value="1"/>
</dbReference>
<protein>
    <recommendedName>
        <fullName evidence="3">RAVE subunit 2/Rogdi</fullName>
    </recommendedName>
</protein>
<accession>H2AZ40</accession>
<dbReference type="Pfam" id="PF10259">
    <property type="entry name" value="Rogdi_lz"/>
    <property type="match status" value="1"/>
</dbReference>
<dbReference type="AlphaFoldDB" id="H2AZ40"/>
<proteinExistence type="predicted"/>
<dbReference type="GO" id="GO:0043254">
    <property type="term" value="P:regulation of protein-containing complex assembly"/>
    <property type="evidence" value="ECO:0007669"/>
    <property type="project" value="EnsemblFungi"/>
</dbReference>
<dbReference type="GeneID" id="13887592"/>
<reference evidence="1 2" key="1">
    <citation type="journal article" date="2011" name="Proc. Natl. Acad. Sci. U.S.A.">
        <title>Evolutionary erosion of yeast sex chromosomes by mating-type switching accidents.</title>
        <authorList>
            <person name="Gordon J.L."/>
            <person name="Armisen D."/>
            <person name="Proux-Wera E."/>
            <person name="Oheigeartaigh S.S."/>
            <person name="Byrne K.P."/>
            <person name="Wolfe K.H."/>
        </authorList>
    </citation>
    <scope>NUCLEOTIDE SEQUENCE [LARGE SCALE GENOMIC DNA]</scope>
    <source>
        <strain evidence="2">ATCC 22294 / BCRC 22015 / CBS 2517 / CECT 1963 / NBRC 1671 / NRRL Y-8276</strain>
    </source>
</reference>
<dbReference type="InParanoid" id="H2AZ40"/>
<keyword evidence="2" id="KW-1185">Reference proteome</keyword>
<dbReference type="eggNOG" id="ENOG502RBKJ">
    <property type="taxonomic scope" value="Eukaryota"/>
</dbReference>
<dbReference type="RefSeq" id="XP_003958731.1">
    <property type="nucleotide sequence ID" value="XM_003958682.1"/>
</dbReference>
<dbReference type="OrthoDB" id="66510at2759"/>
<dbReference type="PANTHER" id="PTHR13618">
    <property type="entry name" value="LEUCINE ZIPPER CONTAINING TRANSCRIPTION FACTOR LZF1"/>
    <property type="match status" value="1"/>
</dbReference>
<dbReference type="HOGENOM" id="CLU_813985_0_0_1"/>
<dbReference type="FunCoup" id="H2AZ40">
    <property type="interactions" value="88"/>
</dbReference>